<dbReference type="EMBL" id="KQ086149">
    <property type="protein sequence ID" value="KLO07283.1"/>
    <property type="molecule type" value="Genomic_DNA"/>
</dbReference>
<feature type="region of interest" description="Disordered" evidence="1">
    <location>
        <begin position="1"/>
        <end position="98"/>
    </location>
</feature>
<sequence length="170" mass="18972">MGRLPKYGSAEELHEARKGQKRAWYARNRDTIKCDVVHASSRSMDSQSSKSLRPPTTSRSVPASSAPSPPHISDSNSFSSPSPPSSSTVSSRTLLKRGRLDRSLSFSRTSEHGHPWLHSLRPCRGTSPVPQIRSRPIRSGLQLHVLEVCHTRFHARRSRSGDSHHLLRLI</sequence>
<gene>
    <name evidence="2" type="ORF">SCHPADRAFT_656040</name>
</gene>
<keyword evidence="3" id="KW-1185">Reference proteome</keyword>
<dbReference type="Proteomes" id="UP000053477">
    <property type="component" value="Unassembled WGS sequence"/>
</dbReference>
<name>A0A0H2RCQ2_9AGAM</name>
<reference evidence="2 3" key="1">
    <citation type="submission" date="2015-04" db="EMBL/GenBank/DDBJ databases">
        <title>Complete genome sequence of Schizopora paradoxa KUC8140, a cosmopolitan wood degrader in East Asia.</title>
        <authorList>
            <consortium name="DOE Joint Genome Institute"/>
            <person name="Min B."/>
            <person name="Park H."/>
            <person name="Jang Y."/>
            <person name="Kim J.-J."/>
            <person name="Kim K.H."/>
            <person name="Pangilinan J."/>
            <person name="Lipzen A."/>
            <person name="Riley R."/>
            <person name="Grigoriev I.V."/>
            <person name="Spatafora J.W."/>
            <person name="Choi I.-G."/>
        </authorList>
    </citation>
    <scope>NUCLEOTIDE SEQUENCE [LARGE SCALE GENOMIC DNA]</scope>
    <source>
        <strain evidence="2 3">KUC8140</strain>
    </source>
</reference>
<feature type="compositionally biased region" description="Basic and acidic residues" evidence="1">
    <location>
        <begin position="9"/>
        <end position="18"/>
    </location>
</feature>
<dbReference type="InParanoid" id="A0A0H2RCQ2"/>
<feature type="compositionally biased region" description="Basic and acidic residues" evidence="1">
    <location>
        <begin position="27"/>
        <end position="36"/>
    </location>
</feature>
<protein>
    <submittedName>
        <fullName evidence="2">Uncharacterized protein</fullName>
    </submittedName>
</protein>
<organism evidence="2 3">
    <name type="scientific">Schizopora paradoxa</name>
    <dbReference type="NCBI Taxonomy" id="27342"/>
    <lineage>
        <taxon>Eukaryota</taxon>
        <taxon>Fungi</taxon>
        <taxon>Dikarya</taxon>
        <taxon>Basidiomycota</taxon>
        <taxon>Agaricomycotina</taxon>
        <taxon>Agaricomycetes</taxon>
        <taxon>Hymenochaetales</taxon>
        <taxon>Schizoporaceae</taxon>
        <taxon>Schizopora</taxon>
    </lineage>
</organism>
<proteinExistence type="predicted"/>
<dbReference type="AlphaFoldDB" id="A0A0H2RCQ2"/>
<evidence type="ECO:0000256" key="1">
    <source>
        <dbReference type="SAM" id="MobiDB-lite"/>
    </source>
</evidence>
<accession>A0A0H2RCQ2</accession>
<feature type="compositionally biased region" description="Low complexity" evidence="1">
    <location>
        <begin position="40"/>
        <end position="91"/>
    </location>
</feature>
<evidence type="ECO:0000313" key="2">
    <source>
        <dbReference type="EMBL" id="KLO07283.1"/>
    </source>
</evidence>
<evidence type="ECO:0000313" key="3">
    <source>
        <dbReference type="Proteomes" id="UP000053477"/>
    </source>
</evidence>